<feature type="chain" id="PRO_5037256895" evidence="1">
    <location>
        <begin position="22"/>
        <end position="818"/>
    </location>
</feature>
<dbReference type="SUPFAM" id="SSF53187">
    <property type="entry name" value="Zn-dependent exopeptidases"/>
    <property type="match status" value="1"/>
</dbReference>
<dbReference type="Proteomes" id="UP000697710">
    <property type="component" value="Unassembled WGS sequence"/>
</dbReference>
<accession>A0A956LW94</accession>
<dbReference type="AlphaFoldDB" id="A0A956LW94"/>
<dbReference type="InterPro" id="IPR007484">
    <property type="entry name" value="Peptidase_M28"/>
</dbReference>
<reference evidence="3" key="2">
    <citation type="journal article" date="2021" name="Microbiome">
        <title>Successional dynamics and alternative stable states in a saline activated sludge microbial community over 9 years.</title>
        <authorList>
            <person name="Wang Y."/>
            <person name="Ye J."/>
            <person name="Ju F."/>
            <person name="Liu L."/>
            <person name="Boyd J.A."/>
            <person name="Deng Y."/>
            <person name="Parks D.H."/>
            <person name="Jiang X."/>
            <person name="Yin X."/>
            <person name="Woodcroft B.J."/>
            <person name="Tyson G.W."/>
            <person name="Hugenholtz P."/>
            <person name="Polz M.F."/>
            <person name="Zhang T."/>
        </authorList>
    </citation>
    <scope>NUCLEOTIDE SEQUENCE</scope>
    <source>
        <strain evidence="3">HKST-UBA01</strain>
    </source>
</reference>
<dbReference type="InterPro" id="IPR045175">
    <property type="entry name" value="M28_fam"/>
</dbReference>
<reference evidence="3" key="1">
    <citation type="submission" date="2020-04" db="EMBL/GenBank/DDBJ databases">
        <authorList>
            <person name="Zhang T."/>
        </authorList>
    </citation>
    <scope>NUCLEOTIDE SEQUENCE</scope>
    <source>
        <strain evidence="3">HKST-UBA01</strain>
    </source>
</reference>
<evidence type="ECO:0000313" key="3">
    <source>
        <dbReference type="EMBL" id="MCA9726503.1"/>
    </source>
</evidence>
<protein>
    <submittedName>
        <fullName evidence="3">M28 family peptidase</fullName>
    </submittedName>
</protein>
<dbReference type="Gene3D" id="2.60.120.260">
    <property type="entry name" value="Galactose-binding domain-like"/>
    <property type="match status" value="1"/>
</dbReference>
<dbReference type="Pfam" id="PF04389">
    <property type="entry name" value="Peptidase_M28"/>
    <property type="match status" value="1"/>
</dbReference>
<name>A0A956LW94_UNCEI</name>
<organism evidence="3 4">
    <name type="scientific">Eiseniibacteriota bacterium</name>
    <dbReference type="NCBI Taxonomy" id="2212470"/>
    <lineage>
        <taxon>Bacteria</taxon>
        <taxon>Candidatus Eiseniibacteriota</taxon>
    </lineage>
</organism>
<feature type="signal peptide" evidence="1">
    <location>
        <begin position="1"/>
        <end position="21"/>
    </location>
</feature>
<dbReference type="Gene3D" id="3.40.630.10">
    <property type="entry name" value="Zn peptidases"/>
    <property type="match status" value="1"/>
</dbReference>
<feature type="domain" description="Peptidase M28" evidence="2">
    <location>
        <begin position="231"/>
        <end position="412"/>
    </location>
</feature>
<sequence>MRLLPVLGLCLAFSYPAVAFAHHVYGEGDALVLLRTAIESGPPLQEAGYHLVAEVPEGYLAFLDGPALAEVSATGLSYEVLVARDDASLEYVIVYDPQPGHEIVEPAAESVVLHAGRGYRVMSVPAASIDGEPTGVSEIQRVFRRPLSFVRTPWMEPHRAVSVDPEVAAGIATVNAAALQSGVQTLQDFGTRYSQYNGGYLASVWIRDQFLSYGYTDVTFHDYNSWNDNVVCVKPGAVWPDEVVVIGAHYDSTNPSNNNNAPGADDNATGTTGVLEAARILADLVLERTVIFVCFSGEEQGLVGSEAWATQAASSGMNIVGMVNLDMICYRATADAEDLDIISNGSSDPLADLAYEAVAAYVPELAMVDGYLTAGTSDHASFWAAGFRAIFLFEDSGSYSPYIHTSNDRVGTSANDFAFMVKNVKAATATLATLARPFHVAIAHDPLGNSEGSGPFGVLAEIIGAQPLDPSGLALHYRVDGGAFVDLPLLPTGQANQFGATIPAVPVGSAVEYYLSAADIDGYLATLPEGAPGELFQFRTGVSLVFVEDAETDQGWTLGVPGDNATTGLWIRDDPIGTSYQPEDDHTPGLGVRCFVTGNAPAGSGDGTNDVDGGRTTLLSPVFDLDGADWAEVSYWRWYADETSHDDDFIVDVSNDGGTSWHSLEVVTDSAYPWVHAVIGDLGAILPLTAQMRLRFIAEDTGSGSLVEAAIDDLEIAAVFADPTGVGEPMAGSAPLRIFPSPLDPQSSILMYLPSAGRAQLRIFDVTGAEVGRPVDGALSAGGHAMTWGTAGLPSGVYLAKLTLDGAPLASQKLIRLR</sequence>
<dbReference type="GO" id="GO:0006508">
    <property type="term" value="P:proteolysis"/>
    <property type="evidence" value="ECO:0007669"/>
    <property type="project" value="InterPro"/>
</dbReference>
<dbReference type="GO" id="GO:0008235">
    <property type="term" value="F:metalloexopeptidase activity"/>
    <property type="evidence" value="ECO:0007669"/>
    <property type="project" value="InterPro"/>
</dbReference>
<evidence type="ECO:0000259" key="2">
    <source>
        <dbReference type="Pfam" id="PF04389"/>
    </source>
</evidence>
<dbReference type="PANTHER" id="PTHR12147">
    <property type="entry name" value="METALLOPEPTIDASE M28 FAMILY MEMBER"/>
    <property type="match status" value="1"/>
</dbReference>
<dbReference type="PANTHER" id="PTHR12147:SF26">
    <property type="entry name" value="PEPTIDASE M28 DOMAIN-CONTAINING PROTEIN"/>
    <property type="match status" value="1"/>
</dbReference>
<dbReference type="EMBL" id="JAGQHR010000037">
    <property type="protein sequence ID" value="MCA9726503.1"/>
    <property type="molecule type" value="Genomic_DNA"/>
</dbReference>
<proteinExistence type="predicted"/>
<comment type="caution">
    <text evidence="3">The sequence shown here is derived from an EMBL/GenBank/DDBJ whole genome shotgun (WGS) entry which is preliminary data.</text>
</comment>
<gene>
    <name evidence="3" type="ORF">KC729_02405</name>
</gene>
<evidence type="ECO:0000313" key="4">
    <source>
        <dbReference type="Proteomes" id="UP000697710"/>
    </source>
</evidence>
<keyword evidence="1" id="KW-0732">Signal</keyword>
<evidence type="ECO:0000256" key="1">
    <source>
        <dbReference type="SAM" id="SignalP"/>
    </source>
</evidence>